<dbReference type="Gene3D" id="1.10.290.10">
    <property type="entry name" value="Topoisomerase I, domain 4"/>
    <property type="match status" value="1"/>
</dbReference>
<feature type="domain" description="Topo IA-type catalytic" evidence="12">
    <location>
        <begin position="127"/>
        <end position="568"/>
    </location>
</feature>
<comment type="catalytic activity">
    <reaction evidence="1">
        <text>ATP-independent breakage of single-stranded DNA, followed by passage and rejoining.</text>
        <dbReference type="EC" id="5.6.2.1"/>
    </reaction>
</comment>
<dbReference type="Pfam" id="PF00990">
    <property type="entry name" value="GGDEF"/>
    <property type="match status" value="1"/>
</dbReference>
<evidence type="ECO:0000256" key="5">
    <source>
        <dbReference type="ARBA" id="ARBA00023125"/>
    </source>
</evidence>
<dbReference type="SMART" id="SM00267">
    <property type="entry name" value="GGDEF"/>
    <property type="match status" value="1"/>
</dbReference>
<evidence type="ECO:0000256" key="9">
    <source>
        <dbReference type="ARBA" id="ARBA00032235"/>
    </source>
</evidence>
<dbReference type="CDD" id="cd01949">
    <property type="entry name" value="GGDEF"/>
    <property type="match status" value="1"/>
</dbReference>
<dbReference type="InterPro" id="IPR013826">
    <property type="entry name" value="Topo_IA_cen_sub3"/>
</dbReference>
<dbReference type="SUPFAM" id="SSF55073">
    <property type="entry name" value="Nucleotide cyclase"/>
    <property type="match status" value="1"/>
</dbReference>
<evidence type="ECO:0000256" key="1">
    <source>
        <dbReference type="ARBA" id="ARBA00000213"/>
    </source>
</evidence>
<dbReference type="KEGG" id="smul:SMUL_1736"/>
<dbReference type="InterPro" id="IPR013824">
    <property type="entry name" value="Topo_IA_cen_sub1"/>
</dbReference>
<dbReference type="InterPro" id="IPR013825">
    <property type="entry name" value="Topo_IA_cen_sub2"/>
</dbReference>
<dbReference type="InterPro" id="IPR003601">
    <property type="entry name" value="Topo_IA_2"/>
</dbReference>
<dbReference type="Pfam" id="PF01131">
    <property type="entry name" value="Topoisom_bac"/>
    <property type="match status" value="1"/>
</dbReference>
<dbReference type="EC" id="5.6.2.1" evidence="3"/>
<evidence type="ECO:0000256" key="4">
    <source>
        <dbReference type="ARBA" id="ARBA00023029"/>
    </source>
</evidence>
<dbReference type="InterPro" id="IPR043128">
    <property type="entry name" value="Rev_trsase/Diguanyl_cyclase"/>
</dbReference>
<dbReference type="InterPro" id="IPR000380">
    <property type="entry name" value="Topo_IA"/>
</dbReference>
<dbReference type="InterPro" id="IPR023405">
    <property type="entry name" value="Topo_IA_core_domain"/>
</dbReference>
<dbReference type="Gene3D" id="1.10.460.10">
    <property type="entry name" value="Topoisomerase I, domain 2"/>
    <property type="match status" value="1"/>
</dbReference>
<dbReference type="SMART" id="SM00436">
    <property type="entry name" value="TOP1Bc"/>
    <property type="match status" value="1"/>
</dbReference>
<keyword evidence="4" id="KW-0799">Topoisomerase</keyword>
<dbReference type="GO" id="GO:0006265">
    <property type="term" value="P:DNA topological change"/>
    <property type="evidence" value="ECO:0007669"/>
    <property type="project" value="InterPro"/>
</dbReference>
<evidence type="ECO:0000256" key="8">
    <source>
        <dbReference type="ARBA" id="ARBA00031985"/>
    </source>
</evidence>
<evidence type="ECO:0000256" key="10">
    <source>
        <dbReference type="ARBA" id="ARBA00032877"/>
    </source>
</evidence>
<comment type="similarity">
    <text evidence="2">Belongs to the type IA topoisomerase family.</text>
</comment>
<proteinExistence type="inferred from homology"/>
<protein>
    <recommendedName>
        <fullName evidence="3">DNA topoisomerase</fullName>
        <ecNumber evidence="3">5.6.2.1</ecNumber>
    </recommendedName>
    <alternativeName>
        <fullName evidence="10">Omega-protein</fullName>
    </alternativeName>
    <alternativeName>
        <fullName evidence="9">Relaxing enzyme</fullName>
    </alternativeName>
    <alternativeName>
        <fullName evidence="7">Swivelase</fullName>
    </alternativeName>
    <alternativeName>
        <fullName evidence="8">Untwisting enzyme</fullName>
    </alternativeName>
</protein>
<evidence type="ECO:0000256" key="3">
    <source>
        <dbReference type="ARBA" id="ARBA00012891"/>
    </source>
</evidence>
<name>A0AA86ALT9_SULMK</name>
<evidence type="ECO:0000256" key="6">
    <source>
        <dbReference type="ARBA" id="ARBA00023235"/>
    </source>
</evidence>
<dbReference type="PROSITE" id="PS52039">
    <property type="entry name" value="TOPO_IA_2"/>
    <property type="match status" value="1"/>
</dbReference>
<dbReference type="GO" id="GO:0003677">
    <property type="term" value="F:DNA binding"/>
    <property type="evidence" value="ECO:0007669"/>
    <property type="project" value="UniProtKB-KW"/>
</dbReference>
<dbReference type="PANTHER" id="PTHR42785">
    <property type="entry name" value="DNA TOPOISOMERASE, TYPE IA, CORE"/>
    <property type="match status" value="1"/>
</dbReference>
<evidence type="ECO:0000313" key="13">
    <source>
        <dbReference type="EMBL" id="AHJ12991.1"/>
    </source>
</evidence>
<accession>A0AA86ALT9</accession>
<dbReference type="InterPro" id="IPR029787">
    <property type="entry name" value="Nucleotide_cyclase"/>
</dbReference>
<organism evidence="13 14">
    <name type="scientific">Sulfurospirillum multivorans (strain DM 12446 / JCM 15788 / NBRC 109480)</name>
    <dbReference type="NCBI Taxonomy" id="1150621"/>
    <lineage>
        <taxon>Bacteria</taxon>
        <taxon>Pseudomonadati</taxon>
        <taxon>Campylobacterota</taxon>
        <taxon>Epsilonproteobacteria</taxon>
        <taxon>Campylobacterales</taxon>
        <taxon>Sulfurospirillaceae</taxon>
        <taxon>Sulfurospirillum</taxon>
    </lineage>
</organism>
<evidence type="ECO:0000256" key="7">
    <source>
        <dbReference type="ARBA" id="ARBA00030003"/>
    </source>
</evidence>
<dbReference type="PANTHER" id="PTHR42785:SF1">
    <property type="entry name" value="DNA TOPOISOMERASE"/>
    <property type="match status" value="1"/>
</dbReference>
<feature type="domain" description="GGDEF" evidence="11">
    <location>
        <begin position="803"/>
        <end position="937"/>
    </location>
</feature>
<dbReference type="EMBL" id="CP007201">
    <property type="protein sequence ID" value="AHJ12991.1"/>
    <property type="molecule type" value="Genomic_DNA"/>
</dbReference>
<dbReference type="InterPro" id="IPR000160">
    <property type="entry name" value="GGDEF_dom"/>
</dbReference>
<dbReference type="Gene3D" id="2.70.20.10">
    <property type="entry name" value="Topoisomerase I, domain 3"/>
    <property type="match status" value="1"/>
</dbReference>
<evidence type="ECO:0000259" key="12">
    <source>
        <dbReference type="PROSITE" id="PS52039"/>
    </source>
</evidence>
<gene>
    <name evidence="13" type="ORF">SMUL_1736</name>
</gene>
<sequence>MQPNEKKYLVIVENQKKLMLYRDLLAPVSNVTCDSTYGYIVRIADNAKSGLGWTVNEKMKTTLDALKLKSTQYDEVFLAMDDISNGERLAWDISEYISHPKVFRITPRELTKESILQSIKNGARKIDQNLIDSYITRRIIEGIVSKNISEMMRWWFKKEGLITNENDLKDVGIGRVSALALGLIVQAEEKIDTFIPEYYKRVAVDYFHNNTQFSVKNKLKFTKDKKEELMAFMDKVKKERHVVHKFEKQTKDIVPPPPLNAAQLQKSAINQFQYSSKETMKIAKELYEGIEVDGRIISLITLPKTNSLFFSDETILQIIQLLQSTYGEPYTFSTKRVYKGADKNTTQEAIRPVSFEKEFFPKHVRQFLTEEQFKIYELIYQRTIATQMTSAIYDQSELVIFTEDGAAQFKETANKMIFDGWKFIGKHWCLDEFEEREEVILPDKLLPEEILNPLEIRAYEIKERSPWRYGEGRFITTLEKYNIADASFISEIQNFLEEKGTIKPINGMLYPLELGKKMYYFLQSFAPWLVDVDFGSKFEQDLKLIQAGEKSKSEVIDEYENLKNETIVKLGYKVNDAETEKWMLDKAKRIASQKRIALPVGIESNSEKLAEFINQHKETIPTLGKCPLCKEGEIYSMEHGYKCNVSTCSFMLWNTNVNRFFNNFKKKISDETMHKYIEIILEKGKCFIDNLYNPKKEKFFEAFITLKFNEQYQNWDISFESKSENQNDQSKEFEPRLTDGEREYAQEVNMHEENMILKAKLNDSERERRMITDEAKKDPLTRAYNRRCFDADIESFYRAKPRSKMSLAFIDGDKFKNVNDTYGHQAGDTVLQSIVNLLHDGIRDLRRTRVYRYGGEEFLILFLDEERKTILEKLNNIRQNIEKTPIIHEQHTINITISIGVSFLVFNDTIKAFIERADKAVYSAKEHGRNRIEIEHANVTVVEYKEEIPEEKIVQTTATEVFASAEDIEISKISMPVL</sequence>
<dbReference type="AlphaFoldDB" id="A0AA86ALT9"/>
<dbReference type="Proteomes" id="UP000019322">
    <property type="component" value="Chromosome"/>
</dbReference>
<dbReference type="PROSITE" id="PS50887">
    <property type="entry name" value="GGDEF"/>
    <property type="match status" value="1"/>
</dbReference>
<dbReference type="Gene3D" id="3.30.70.270">
    <property type="match status" value="1"/>
</dbReference>
<dbReference type="FunFam" id="3.30.70.270:FF:000001">
    <property type="entry name" value="Diguanylate cyclase domain protein"/>
    <property type="match status" value="1"/>
</dbReference>
<dbReference type="RefSeq" id="WP_025344861.1">
    <property type="nucleotide sequence ID" value="NZ_CP007201.1"/>
</dbReference>
<reference evidence="13 14" key="1">
    <citation type="journal article" date="2014" name="Environ. Microbiol.">
        <title>Insights into organohalide respiration and the versatile catabolism of Sulfurospirillum multivorans gained from comparative genomics and physiological studies.</title>
        <authorList>
            <person name="Goris T."/>
            <person name="Schubert T."/>
            <person name="Gadkari J."/>
            <person name="Wubet T."/>
            <person name="Tarkka M."/>
            <person name="Buscot F."/>
            <person name="Adrian L."/>
            <person name="Diekert G."/>
        </authorList>
    </citation>
    <scope>NUCLEOTIDE SEQUENCE [LARGE SCALE GENOMIC DNA]</scope>
    <source>
        <strain evidence="14">DM 12446 / JCM 15788 / NBRC 109480</strain>
    </source>
</reference>
<dbReference type="NCBIfam" id="TIGR00254">
    <property type="entry name" value="GGDEF"/>
    <property type="match status" value="1"/>
</dbReference>
<dbReference type="PRINTS" id="PR00417">
    <property type="entry name" value="PRTPISMRASEI"/>
</dbReference>
<dbReference type="SMART" id="SM00437">
    <property type="entry name" value="TOP1Ac"/>
    <property type="match status" value="1"/>
</dbReference>
<keyword evidence="6" id="KW-0413">Isomerase</keyword>
<evidence type="ECO:0000256" key="2">
    <source>
        <dbReference type="ARBA" id="ARBA00009446"/>
    </source>
</evidence>
<keyword evidence="5" id="KW-0238">DNA-binding</keyword>
<dbReference type="Gene3D" id="3.40.50.140">
    <property type="match status" value="1"/>
</dbReference>
<dbReference type="InterPro" id="IPR003602">
    <property type="entry name" value="Topo_IA_DNA-bd_dom"/>
</dbReference>
<evidence type="ECO:0000313" key="14">
    <source>
        <dbReference type="Proteomes" id="UP000019322"/>
    </source>
</evidence>
<dbReference type="GO" id="GO:0003917">
    <property type="term" value="F:DNA topoisomerase type I (single strand cut, ATP-independent) activity"/>
    <property type="evidence" value="ECO:0007669"/>
    <property type="project" value="UniProtKB-EC"/>
</dbReference>
<dbReference type="InterPro" id="IPR013497">
    <property type="entry name" value="Topo_IA_cen"/>
</dbReference>
<evidence type="ECO:0000259" key="11">
    <source>
        <dbReference type="PROSITE" id="PS50887"/>
    </source>
</evidence>
<dbReference type="SUPFAM" id="SSF56712">
    <property type="entry name" value="Prokaryotic type I DNA topoisomerase"/>
    <property type="match status" value="1"/>
</dbReference>